<proteinExistence type="predicted"/>
<dbReference type="RefSeq" id="WP_034988725.1">
    <property type="nucleotide sequence ID" value="NZ_AYZF01000008.1"/>
</dbReference>
<dbReference type="Pfam" id="PF03610">
    <property type="entry name" value="EIIA-man"/>
    <property type="match status" value="1"/>
</dbReference>
<dbReference type="NCBIfam" id="TIGR00824">
    <property type="entry name" value="EIIA-man"/>
    <property type="match status" value="1"/>
</dbReference>
<keyword evidence="7" id="KW-0598">Phosphotransferase system</keyword>
<dbReference type="GO" id="GO:0016020">
    <property type="term" value="C:membrane"/>
    <property type="evidence" value="ECO:0007669"/>
    <property type="project" value="InterPro"/>
</dbReference>
<dbReference type="PANTHER" id="PTHR33799:SF1">
    <property type="entry name" value="PTS SYSTEM MANNOSE-SPECIFIC EIIAB COMPONENT-RELATED"/>
    <property type="match status" value="1"/>
</dbReference>
<evidence type="ECO:0000256" key="7">
    <source>
        <dbReference type="ARBA" id="ARBA00022683"/>
    </source>
</evidence>
<dbReference type="GO" id="GO:0016301">
    <property type="term" value="F:kinase activity"/>
    <property type="evidence" value="ECO:0007669"/>
    <property type="project" value="UniProtKB-KW"/>
</dbReference>
<protein>
    <submittedName>
        <fullName evidence="10">Pts system mannose-specific iia component</fullName>
    </submittedName>
</protein>
<dbReference type="GO" id="GO:0005737">
    <property type="term" value="C:cytoplasm"/>
    <property type="evidence" value="ECO:0007669"/>
    <property type="project" value="UniProtKB-SubCell"/>
</dbReference>
<evidence type="ECO:0000313" key="10">
    <source>
        <dbReference type="EMBL" id="KRN07138.1"/>
    </source>
</evidence>
<evidence type="ECO:0000256" key="3">
    <source>
        <dbReference type="ARBA" id="ARBA00022490"/>
    </source>
</evidence>
<evidence type="ECO:0000313" key="11">
    <source>
        <dbReference type="Proteomes" id="UP000050961"/>
    </source>
</evidence>
<evidence type="ECO:0000256" key="4">
    <source>
        <dbReference type="ARBA" id="ARBA00022553"/>
    </source>
</evidence>
<dbReference type="InterPro" id="IPR033887">
    <property type="entry name" value="PTS_IIA_man"/>
</dbReference>
<dbReference type="OrthoDB" id="9799827at2"/>
<dbReference type="STRING" id="1423806.FD15_GL000710"/>
<keyword evidence="11" id="KW-1185">Reference proteome</keyword>
<evidence type="ECO:0000256" key="1">
    <source>
        <dbReference type="ARBA" id="ARBA00004496"/>
    </source>
</evidence>
<comment type="subcellular location">
    <subcellularLocation>
        <location evidence="1">Cytoplasm</location>
    </subcellularLocation>
</comment>
<dbReference type="InterPro" id="IPR004701">
    <property type="entry name" value="PTS_EIIA_man-typ"/>
</dbReference>
<dbReference type="GO" id="GO:0009401">
    <property type="term" value="P:phosphoenolpyruvate-dependent sugar phosphotransferase system"/>
    <property type="evidence" value="ECO:0007669"/>
    <property type="project" value="UniProtKB-KW"/>
</dbReference>
<keyword evidence="5" id="KW-0762">Sugar transport</keyword>
<dbReference type="eggNOG" id="COG2893">
    <property type="taxonomic scope" value="Bacteria"/>
</dbReference>
<keyword evidence="4" id="KW-0597">Phosphoprotein</keyword>
<dbReference type="SUPFAM" id="SSF53062">
    <property type="entry name" value="PTS system fructose IIA component-like"/>
    <property type="match status" value="1"/>
</dbReference>
<keyword evidence="8" id="KW-0418">Kinase</keyword>
<keyword evidence="6" id="KW-0808">Transferase</keyword>
<dbReference type="InterPro" id="IPR036662">
    <property type="entry name" value="PTS_EIIA_man-typ_sf"/>
</dbReference>
<dbReference type="InterPro" id="IPR051471">
    <property type="entry name" value="Bacterial_PTS_sugar_comp"/>
</dbReference>
<evidence type="ECO:0000256" key="6">
    <source>
        <dbReference type="ARBA" id="ARBA00022679"/>
    </source>
</evidence>
<organism evidence="10 11">
    <name type="scientific">Liquorilactobacillus sucicola DSM 21376 = JCM 15457</name>
    <dbReference type="NCBI Taxonomy" id="1423806"/>
    <lineage>
        <taxon>Bacteria</taxon>
        <taxon>Bacillati</taxon>
        <taxon>Bacillota</taxon>
        <taxon>Bacilli</taxon>
        <taxon>Lactobacillales</taxon>
        <taxon>Lactobacillaceae</taxon>
        <taxon>Liquorilactobacillus</taxon>
    </lineage>
</organism>
<evidence type="ECO:0000259" key="9">
    <source>
        <dbReference type="PROSITE" id="PS51096"/>
    </source>
</evidence>
<dbReference type="Gene3D" id="3.40.50.510">
    <property type="entry name" value="Phosphotransferase system, mannose-type IIA component"/>
    <property type="match status" value="1"/>
</dbReference>
<feature type="domain" description="PTS EIIA type-4" evidence="9">
    <location>
        <begin position="1"/>
        <end position="124"/>
    </location>
</feature>
<dbReference type="Proteomes" id="UP000050961">
    <property type="component" value="Unassembled WGS sequence"/>
</dbReference>
<accession>A0A023CXN4</accession>
<dbReference type="PANTHER" id="PTHR33799">
    <property type="entry name" value="PTS PERMEASE-RELATED-RELATED"/>
    <property type="match status" value="1"/>
</dbReference>
<dbReference type="EMBL" id="AYZF01000008">
    <property type="protein sequence ID" value="KRN07138.1"/>
    <property type="molecule type" value="Genomic_DNA"/>
</dbReference>
<keyword evidence="2" id="KW-0813">Transport</keyword>
<gene>
    <name evidence="10" type="ORF">FD15_GL000710</name>
</gene>
<keyword evidence="3" id="KW-0963">Cytoplasm</keyword>
<dbReference type="AlphaFoldDB" id="A0A023CXN4"/>
<dbReference type="GO" id="GO:0016773">
    <property type="term" value="F:phosphotransferase activity, alcohol group as acceptor"/>
    <property type="evidence" value="ECO:0007669"/>
    <property type="project" value="InterPro"/>
</dbReference>
<evidence type="ECO:0000256" key="8">
    <source>
        <dbReference type="ARBA" id="ARBA00022777"/>
    </source>
</evidence>
<evidence type="ECO:0000256" key="5">
    <source>
        <dbReference type="ARBA" id="ARBA00022597"/>
    </source>
</evidence>
<dbReference type="PROSITE" id="PS51096">
    <property type="entry name" value="PTS_EIIA_TYPE_4"/>
    <property type="match status" value="1"/>
</dbReference>
<reference evidence="10 11" key="1">
    <citation type="journal article" date="2015" name="Genome Announc.">
        <title>Expanding the biotechnology potential of lactobacilli through comparative genomics of 213 strains and associated genera.</title>
        <authorList>
            <person name="Sun Z."/>
            <person name="Harris H.M."/>
            <person name="McCann A."/>
            <person name="Guo C."/>
            <person name="Argimon S."/>
            <person name="Zhang W."/>
            <person name="Yang X."/>
            <person name="Jeffery I.B."/>
            <person name="Cooney J.C."/>
            <person name="Kagawa T.F."/>
            <person name="Liu W."/>
            <person name="Song Y."/>
            <person name="Salvetti E."/>
            <person name="Wrobel A."/>
            <person name="Rasinkangas P."/>
            <person name="Parkhill J."/>
            <person name="Rea M.C."/>
            <person name="O'Sullivan O."/>
            <person name="Ritari J."/>
            <person name="Douillard F.P."/>
            <person name="Paul Ross R."/>
            <person name="Yang R."/>
            <person name="Briner A.E."/>
            <person name="Felis G.E."/>
            <person name="de Vos W.M."/>
            <person name="Barrangou R."/>
            <person name="Klaenhammer T.R."/>
            <person name="Caufield P.W."/>
            <person name="Cui Y."/>
            <person name="Zhang H."/>
            <person name="O'Toole P.W."/>
        </authorList>
    </citation>
    <scope>NUCLEOTIDE SEQUENCE [LARGE SCALE GENOMIC DNA]</scope>
    <source>
        <strain evidence="10 11">DSM 21376</strain>
    </source>
</reference>
<dbReference type="InterPro" id="IPR013789">
    <property type="entry name" value="PTS_EIIA_man"/>
</dbReference>
<dbReference type="PATRIC" id="fig|1423806.3.peg.722"/>
<name>A0A023CXN4_9LACO</name>
<comment type="caution">
    <text evidence="10">The sequence shown here is derived from an EMBL/GenBank/DDBJ whole genome shotgun (WGS) entry which is preliminary data.</text>
</comment>
<dbReference type="CDD" id="cd00006">
    <property type="entry name" value="PTS_IIA_man"/>
    <property type="match status" value="1"/>
</dbReference>
<evidence type="ECO:0000256" key="2">
    <source>
        <dbReference type="ARBA" id="ARBA00022448"/>
    </source>
</evidence>
<sequence>MVKLIISGHGEISTGILSAVRMIFGENDDVVAVPFKKGEGLEDIKKHYESTLKNYPTENEFLFLVDLFGGSPYNAAIQLAFGNESIDIVTGVNLPMVLEALGMAQTSSLRKIVQHLKETNTESFKVFSDQTKKLADQADNEEDDLL</sequence>